<evidence type="ECO:0000259" key="3">
    <source>
        <dbReference type="Pfam" id="PF00857"/>
    </source>
</evidence>
<protein>
    <recommendedName>
        <fullName evidence="3">Isochorismatase-like domain-containing protein</fullName>
    </recommendedName>
</protein>
<comment type="similarity">
    <text evidence="1">Belongs to the isochorismatase family.</text>
</comment>
<dbReference type="VEuPathDB" id="TriTrypDB:Lsey_0003_0380"/>
<dbReference type="Pfam" id="PF00857">
    <property type="entry name" value="Isochorismatase"/>
    <property type="match status" value="1"/>
</dbReference>
<evidence type="ECO:0000256" key="2">
    <source>
        <dbReference type="SAM" id="MobiDB-lite"/>
    </source>
</evidence>
<proteinExistence type="inferred from homology"/>
<evidence type="ECO:0000313" key="4">
    <source>
        <dbReference type="EMBL" id="KPI90645.1"/>
    </source>
</evidence>
<reference evidence="4 5" key="1">
    <citation type="journal article" date="2015" name="PLoS Pathog.">
        <title>Leptomonas seymouri: Adaptations to the Dixenous Life Cycle Analyzed by Genome Sequencing, Transcriptome Profiling and Co-infection with Leishmania donovani.</title>
        <authorList>
            <person name="Kraeva N."/>
            <person name="Butenko A."/>
            <person name="Hlavacova J."/>
            <person name="Kostygov A."/>
            <person name="Myskova J."/>
            <person name="Grybchuk D."/>
            <person name="Lestinova T."/>
            <person name="Votypka J."/>
            <person name="Volf P."/>
            <person name="Opperdoes F."/>
            <person name="Flegontov P."/>
            <person name="Lukes J."/>
            <person name="Yurchenko V."/>
        </authorList>
    </citation>
    <scope>NUCLEOTIDE SEQUENCE [LARGE SCALE GENOMIC DNA]</scope>
    <source>
        <strain evidence="4 5">ATCC 30220</strain>
    </source>
</reference>
<evidence type="ECO:0000256" key="1">
    <source>
        <dbReference type="ARBA" id="ARBA00006336"/>
    </source>
</evidence>
<feature type="region of interest" description="Disordered" evidence="2">
    <location>
        <begin position="207"/>
        <end position="240"/>
    </location>
</feature>
<feature type="compositionally biased region" description="Basic and acidic residues" evidence="2">
    <location>
        <begin position="213"/>
        <end position="222"/>
    </location>
</feature>
<dbReference type="SUPFAM" id="SSF52499">
    <property type="entry name" value="Isochorismatase-like hydrolases"/>
    <property type="match status" value="1"/>
</dbReference>
<dbReference type="AlphaFoldDB" id="A0A0N1I400"/>
<feature type="domain" description="Isochorismatase-like" evidence="3">
    <location>
        <begin position="114"/>
        <end position="176"/>
    </location>
</feature>
<dbReference type="Gene3D" id="3.40.50.850">
    <property type="entry name" value="Isochorismatase-like"/>
    <property type="match status" value="1"/>
</dbReference>
<keyword evidence="5" id="KW-1185">Reference proteome</keyword>
<sequence>MPQHPMSEHSRLIQKFDTCRTAFMLCDVQEKLEPHIRNFHDAVHAANAMAALHELLGPAHSVFVASEQCPAEVGHTHHDIKLPADAVVSEKGTLSMLVPNIRARIFGDTEKGILPVQQVIIWGHETDGCILRTTDGLLSHGIRVAVLADSCGSQVQENHDVAILQMLHWSGVMMTTVPSAVMQLTRADSRFMRDTIRIMKKHNAEWASTQSKLKSEADERGATEQGAAAEGPSAWLGMAN</sequence>
<gene>
    <name evidence="4" type="ORF">ABL78_0241</name>
</gene>
<dbReference type="PANTHER" id="PTHR14119">
    <property type="entry name" value="HYDROLASE"/>
    <property type="match status" value="1"/>
</dbReference>
<accession>A0A0N1I400</accession>
<dbReference type="InterPro" id="IPR000868">
    <property type="entry name" value="Isochorismatase-like_dom"/>
</dbReference>
<organism evidence="4 5">
    <name type="scientific">Leptomonas seymouri</name>
    <dbReference type="NCBI Taxonomy" id="5684"/>
    <lineage>
        <taxon>Eukaryota</taxon>
        <taxon>Discoba</taxon>
        <taxon>Euglenozoa</taxon>
        <taxon>Kinetoplastea</taxon>
        <taxon>Metakinetoplastina</taxon>
        <taxon>Trypanosomatida</taxon>
        <taxon>Trypanosomatidae</taxon>
        <taxon>Leishmaniinae</taxon>
        <taxon>Leptomonas</taxon>
    </lineage>
</organism>
<dbReference type="OMA" id="TCRTAFM"/>
<evidence type="ECO:0000313" key="5">
    <source>
        <dbReference type="Proteomes" id="UP000038009"/>
    </source>
</evidence>
<dbReference type="InterPro" id="IPR036380">
    <property type="entry name" value="Isochorismatase-like_sf"/>
</dbReference>
<comment type="caution">
    <text evidence="4">The sequence shown here is derived from an EMBL/GenBank/DDBJ whole genome shotgun (WGS) entry which is preliminary data.</text>
</comment>
<dbReference type="OrthoDB" id="269496at2759"/>
<name>A0A0N1I400_LEPSE</name>
<dbReference type="InterPro" id="IPR050993">
    <property type="entry name" value="Isochorismatase_domain"/>
</dbReference>
<dbReference type="Proteomes" id="UP000038009">
    <property type="component" value="Unassembled WGS sequence"/>
</dbReference>
<dbReference type="EMBL" id="LJSK01000003">
    <property type="protein sequence ID" value="KPI90645.1"/>
    <property type="molecule type" value="Genomic_DNA"/>
</dbReference>
<dbReference type="PANTHER" id="PTHR14119:SF3">
    <property type="entry name" value="ISOCHORISMATASE DOMAIN-CONTAINING PROTEIN 2"/>
    <property type="match status" value="1"/>
</dbReference>